<organism evidence="5 6">
    <name type="scientific">Cannabis sativa</name>
    <name type="common">Hemp</name>
    <name type="synonym">Marijuana</name>
    <dbReference type="NCBI Taxonomy" id="3483"/>
    <lineage>
        <taxon>Eukaryota</taxon>
        <taxon>Viridiplantae</taxon>
        <taxon>Streptophyta</taxon>
        <taxon>Embryophyta</taxon>
        <taxon>Tracheophyta</taxon>
        <taxon>Spermatophyta</taxon>
        <taxon>Magnoliopsida</taxon>
        <taxon>eudicotyledons</taxon>
        <taxon>Gunneridae</taxon>
        <taxon>Pentapetalae</taxon>
        <taxon>rosids</taxon>
        <taxon>fabids</taxon>
        <taxon>Rosales</taxon>
        <taxon>Cannabaceae</taxon>
        <taxon>Cannabis</taxon>
    </lineage>
</organism>
<dbReference type="PANTHER" id="PTHR33116:SF86">
    <property type="entry name" value="REVERSE TRANSCRIPTASE DOMAIN-CONTAINING PROTEIN"/>
    <property type="match status" value="1"/>
</dbReference>
<dbReference type="Pfam" id="PF13966">
    <property type="entry name" value="zf-RVT"/>
    <property type="match status" value="1"/>
</dbReference>
<evidence type="ECO:0000259" key="2">
    <source>
        <dbReference type="Pfam" id="PF13456"/>
    </source>
</evidence>
<evidence type="ECO:0000259" key="3">
    <source>
        <dbReference type="Pfam" id="PF13966"/>
    </source>
</evidence>
<dbReference type="Proteomes" id="UP000596661">
    <property type="component" value="Chromosome 8"/>
</dbReference>
<feature type="domain" description="Reverse transcriptase" evidence="1">
    <location>
        <begin position="686"/>
        <end position="847"/>
    </location>
</feature>
<evidence type="ECO:0008006" key="7">
    <source>
        <dbReference type="Google" id="ProtNLM"/>
    </source>
</evidence>
<dbReference type="SUPFAM" id="SSF53098">
    <property type="entry name" value="Ribonuclease H-like"/>
    <property type="match status" value="1"/>
</dbReference>
<dbReference type="Pfam" id="PF14392">
    <property type="entry name" value="zf-CCHC_4"/>
    <property type="match status" value="1"/>
</dbReference>
<protein>
    <recommendedName>
        <fullName evidence="7">Reverse transcriptase domain-containing protein</fullName>
    </recommendedName>
</protein>
<dbReference type="InterPro" id="IPR026960">
    <property type="entry name" value="RVT-Znf"/>
</dbReference>
<dbReference type="InterPro" id="IPR000477">
    <property type="entry name" value="RT_dom"/>
</dbReference>
<dbReference type="Pfam" id="PF13456">
    <property type="entry name" value="RVT_3"/>
    <property type="match status" value="1"/>
</dbReference>
<dbReference type="GO" id="GO:0004523">
    <property type="term" value="F:RNA-DNA hybrid ribonuclease activity"/>
    <property type="evidence" value="ECO:0007669"/>
    <property type="project" value="InterPro"/>
</dbReference>
<dbReference type="Pfam" id="PF00078">
    <property type="entry name" value="RVT_1"/>
    <property type="match status" value="1"/>
</dbReference>
<feature type="domain" description="Zinc knuckle CX2CX4HX4C" evidence="4">
    <location>
        <begin position="155"/>
        <end position="203"/>
    </location>
</feature>
<evidence type="ECO:0000259" key="1">
    <source>
        <dbReference type="Pfam" id="PF00078"/>
    </source>
</evidence>
<dbReference type="GO" id="GO:0003676">
    <property type="term" value="F:nucleic acid binding"/>
    <property type="evidence" value="ECO:0007669"/>
    <property type="project" value="InterPro"/>
</dbReference>
<reference evidence="5" key="2">
    <citation type="submission" date="2021-03" db="UniProtKB">
        <authorList>
            <consortium name="EnsemblPlants"/>
        </authorList>
    </citation>
    <scope>IDENTIFICATION</scope>
</reference>
<dbReference type="CDD" id="cd06222">
    <property type="entry name" value="RNase_H_like"/>
    <property type="match status" value="1"/>
</dbReference>
<dbReference type="EnsemblPlants" id="evm.model.08.1577">
    <property type="protein sequence ID" value="cds.evm.model.08.1577"/>
    <property type="gene ID" value="evm.TU.08.1577"/>
</dbReference>
<name>A0A803Q947_CANSA</name>
<feature type="domain" description="Reverse transcriptase zinc-binding" evidence="3">
    <location>
        <begin position="1135"/>
        <end position="1227"/>
    </location>
</feature>
<dbReference type="PANTHER" id="PTHR33116">
    <property type="entry name" value="REVERSE TRANSCRIPTASE ZINC-BINDING DOMAIN-CONTAINING PROTEIN-RELATED-RELATED"/>
    <property type="match status" value="1"/>
</dbReference>
<dbReference type="Gramene" id="evm.model.08.1577">
    <property type="protein sequence ID" value="cds.evm.model.08.1577"/>
    <property type="gene ID" value="evm.TU.08.1577"/>
</dbReference>
<dbReference type="Gene3D" id="3.30.420.10">
    <property type="entry name" value="Ribonuclease H-like superfamily/Ribonuclease H"/>
    <property type="match status" value="1"/>
</dbReference>
<dbReference type="SUPFAM" id="SSF56672">
    <property type="entry name" value="DNA/RNA polymerases"/>
    <property type="match status" value="1"/>
</dbReference>
<proteinExistence type="predicted"/>
<accession>A0A803Q947</accession>
<evidence type="ECO:0000259" key="4">
    <source>
        <dbReference type="Pfam" id="PF14392"/>
    </source>
</evidence>
<dbReference type="InterPro" id="IPR012337">
    <property type="entry name" value="RNaseH-like_sf"/>
</dbReference>
<dbReference type="InterPro" id="IPR002156">
    <property type="entry name" value="RNaseH_domain"/>
</dbReference>
<keyword evidence="6" id="KW-1185">Reference proteome</keyword>
<sequence length="1470" mass="166705">MEAEADHQDFFIMGATPAIARVMIMDLSRGISRGYWFYLYKVRSRFPVCVSEHVDGLFMVTFGCEGDKGRVLEGQPWHFAQSITVFAAPDTSFPITPDTLHYVPFWVQVYGIPFMCKSYELARFIASEVGDLIEVDKDTVREGTGPYLTLRILLDVNLPICRGMNIRFIRMGREFIKWLDFKYERLPDFCFYCGRLDHTKRYYHAFLQKCDDTLSKPPCPYKGIPFQYPHPPAMTLLDVPPVNLNISASGSLGSTIPFLNFNTTSALSFTHPQQSTEIMIPTPVNPNLHEMIPPFHRSGLGLSLSNSAFTPYSTDSVIVTATVPLVSSEPLVEGSVSQNPISVSHDGSCTLNSHSMEMEFGLNMNQPDFSVRDCIITISDNETFRFTGFYGSPDASKRNKYTWTNNTIFERLDWAIVLDSWCNLFPSAALHHLPYYGSDHRALKVMVTQNVPNHHPHSIKRFHFENVWLENPDFYTTLNNAWGSNSHNVSTVGAYSRFLHSQKAFITSLTSWGRSVGNSFKPRMAYLQKEIERLQSIHPRDSDTLSHIKHIQSQLDALLYREERKCNNTISLLRDDNGNIANSVEDMSNFVLSYFEDLFHCDGCDTEAVNHILDCLGPPLEDLEIDFLNQPFTFDEVQKAVFQLSGDKAPGLDGLNAYFYQRKLGHCRVIFDNILIAQEVVHAINTRKHGKSGWAALKLDMAKAFDRVNWHYLESVMLHFNFPVSFVSLIMKCVTTSSLSFLVNGSVTCSIKPSRGIRQGDPLSPYLFLLCAEGLSSLLCAHQSSGSLKGISISRRAPSISHLLFADDSLIFCSADRDSCSSLRNIFLLYSIASGQVINFAKSSILFSPNTPQDIRSLFFATFDLEDRPFISKYLGLPQCLARSKYHSFAFLKDRVLSVLTNWSGKWFSKAGKEILLKAVIQAIPAYAMACFRLPVKLCKGIEAAMARFWWGSSGNNNKIHWKSWKKLCQSKSVGGLGFRSLIHFNQAMLAKQAWKILKQPNSLLCRVLKARYFPNPSILEVVPGHNPSFAWRSILWGRDLMASGLIWKIGDGENILTIDDHWIPNNKYLCYKDGILPPSPKLSFFISDSGYWDSSKLRNHFYESDIQDILEVPITGFSGKDDIIWSRESSRLFTIKFAYHLALSTQDIRSSSSDVTSRKFWNKIWHSQAPPKIKHFMWRVVSHTIPVASNLFVRHILDSPLCSFCKSSPEMVHHALLGCSRLRKAWKSSRFVDHYHKYKHLDITDFLLSSFEALDKDYIIILFYFLWALWNQRNNYIHHHTVMPAADIFDWSVNYFFQYIDAQKNIQNCSVAARAPNMVSDGVSGSSLKVYTDAAIDIRGQRYSFGIVVVDNSGLMKAGVVKPCIGGIPAIIAEAKAIYHALQWVQLLHLPVDVLKTDCKTIVDKLNSCNWNANPLDDILMGIKNLLSFSPNLRIEHVYRDSNQLAHWAAKLGLGLDNEFVWNGSLPSL</sequence>
<dbReference type="InterPro" id="IPR025836">
    <property type="entry name" value="Zn_knuckle_CX2CX4HX4C"/>
</dbReference>
<dbReference type="InterPro" id="IPR044730">
    <property type="entry name" value="RNase_H-like_dom_plant"/>
</dbReference>
<dbReference type="InterPro" id="IPR036397">
    <property type="entry name" value="RNaseH_sf"/>
</dbReference>
<evidence type="ECO:0000313" key="5">
    <source>
        <dbReference type="EnsemblPlants" id="cds.evm.model.08.1577"/>
    </source>
</evidence>
<reference evidence="5" key="1">
    <citation type="submission" date="2018-11" db="EMBL/GenBank/DDBJ databases">
        <authorList>
            <person name="Grassa J C."/>
        </authorList>
    </citation>
    <scope>NUCLEOTIDE SEQUENCE [LARGE SCALE GENOMIC DNA]</scope>
</reference>
<dbReference type="InterPro" id="IPR043502">
    <property type="entry name" value="DNA/RNA_pol_sf"/>
</dbReference>
<evidence type="ECO:0000313" key="6">
    <source>
        <dbReference type="Proteomes" id="UP000596661"/>
    </source>
</evidence>
<dbReference type="CDD" id="cd01650">
    <property type="entry name" value="RT_nLTR_like"/>
    <property type="match status" value="1"/>
</dbReference>
<feature type="domain" description="RNase H type-1" evidence="2">
    <location>
        <begin position="1342"/>
        <end position="1453"/>
    </location>
</feature>
<dbReference type="EMBL" id="UZAU01000714">
    <property type="status" value="NOT_ANNOTATED_CDS"/>
    <property type="molecule type" value="Genomic_DNA"/>
</dbReference>